<dbReference type="SUPFAM" id="SSF52821">
    <property type="entry name" value="Rhodanese/Cell cycle control phosphatase"/>
    <property type="match status" value="2"/>
</dbReference>
<dbReference type="Gene3D" id="3.40.250.10">
    <property type="entry name" value="Rhodanese-like domain"/>
    <property type="match status" value="2"/>
</dbReference>
<dbReference type="SMART" id="SM00450">
    <property type="entry name" value="RHOD"/>
    <property type="match status" value="2"/>
</dbReference>
<dbReference type="InterPro" id="IPR001763">
    <property type="entry name" value="Rhodanese-like_dom"/>
</dbReference>
<keyword evidence="1" id="KW-0808">Transferase</keyword>
<protein>
    <recommendedName>
        <fullName evidence="1">Sulfurtransferase</fullName>
    </recommendedName>
</protein>
<feature type="domain" description="Rhodanese" evidence="2">
    <location>
        <begin position="18"/>
        <end position="117"/>
    </location>
</feature>
<keyword evidence="3" id="KW-0346">Stress response</keyword>
<dbReference type="PROSITE" id="PS00683">
    <property type="entry name" value="RHODANESE_2"/>
    <property type="match status" value="1"/>
</dbReference>
<evidence type="ECO:0000313" key="3">
    <source>
        <dbReference type="EMBL" id="KYM97154.1"/>
    </source>
</evidence>
<evidence type="ECO:0000259" key="2">
    <source>
        <dbReference type="PROSITE" id="PS50206"/>
    </source>
</evidence>
<sequence>MAEEQFVVKYLDLLQELEKPDVLVIDVRESDEINKSGKIPGSINIRVDDVVKELVNLTEEDFEERYKIPKPAKNTKIIFSCLSGRRAEIAYKNMMERGYTQVYFYRGSFKEWMEKQKPERQAFIIKYEQLLEDQKNPDVLIVDVREFEEIDETGKLPESINIRTNEVVNEFELSEDKFEEKYGKPKPTKNTKIIFSCRAGSRSEYVQKQMQELGYKQVYNFEGGWEEWKQQLEKKRK</sequence>
<feature type="domain" description="Rhodanese" evidence="2">
    <location>
        <begin position="135"/>
        <end position="234"/>
    </location>
</feature>
<dbReference type="STRING" id="456900.A0A151IBN0"/>
<organism evidence="3 4">
    <name type="scientific">Cyphomyrmex costatus</name>
    <dbReference type="NCBI Taxonomy" id="456900"/>
    <lineage>
        <taxon>Eukaryota</taxon>
        <taxon>Metazoa</taxon>
        <taxon>Ecdysozoa</taxon>
        <taxon>Arthropoda</taxon>
        <taxon>Hexapoda</taxon>
        <taxon>Insecta</taxon>
        <taxon>Pterygota</taxon>
        <taxon>Neoptera</taxon>
        <taxon>Endopterygota</taxon>
        <taxon>Hymenoptera</taxon>
        <taxon>Apocrita</taxon>
        <taxon>Aculeata</taxon>
        <taxon>Formicoidea</taxon>
        <taxon>Formicidae</taxon>
        <taxon>Myrmicinae</taxon>
        <taxon>Cyphomyrmex</taxon>
    </lineage>
</organism>
<dbReference type="PANTHER" id="PTHR44086:SF10">
    <property type="entry name" value="THIOSULFATE SULFURTRANSFERASE_RHODANESE-LIKE DOMAIN-CONTAINING PROTEIN 3"/>
    <property type="match status" value="1"/>
</dbReference>
<dbReference type="InterPro" id="IPR036873">
    <property type="entry name" value="Rhodanese-like_dom_sf"/>
</dbReference>
<keyword evidence="4" id="KW-1185">Reference proteome</keyword>
<evidence type="ECO:0000256" key="1">
    <source>
        <dbReference type="RuleBase" id="RU000507"/>
    </source>
</evidence>
<proteinExistence type="predicted"/>
<reference evidence="3 4" key="1">
    <citation type="submission" date="2016-03" db="EMBL/GenBank/DDBJ databases">
        <title>Cyphomyrmex costatus WGS genome.</title>
        <authorList>
            <person name="Nygaard S."/>
            <person name="Hu H."/>
            <person name="Boomsma J."/>
            <person name="Zhang G."/>
        </authorList>
    </citation>
    <scope>NUCLEOTIDE SEQUENCE [LARGE SCALE GENOMIC DNA]</scope>
    <source>
        <strain evidence="3">MS0001</strain>
        <tissue evidence="3">Whole body</tissue>
    </source>
</reference>
<accession>A0A151IBN0</accession>
<dbReference type="AlphaFoldDB" id="A0A151IBN0"/>
<dbReference type="EMBL" id="KQ978079">
    <property type="protein sequence ID" value="KYM97154.1"/>
    <property type="molecule type" value="Genomic_DNA"/>
</dbReference>
<dbReference type="InterPro" id="IPR001307">
    <property type="entry name" value="Thiosulphate_STrfase_CS"/>
</dbReference>
<dbReference type="GO" id="GO:0004792">
    <property type="term" value="F:thiosulfate-cyanide sulfurtransferase activity"/>
    <property type="evidence" value="ECO:0007669"/>
    <property type="project" value="InterPro"/>
</dbReference>
<dbReference type="PROSITE" id="PS50206">
    <property type="entry name" value="RHODANESE_3"/>
    <property type="match status" value="2"/>
</dbReference>
<dbReference type="Proteomes" id="UP000078542">
    <property type="component" value="Unassembled WGS sequence"/>
</dbReference>
<name>A0A151IBN0_9HYME</name>
<dbReference type="Pfam" id="PF00581">
    <property type="entry name" value="Rhodanese"/>
    <property type="match status" value="2"/>
</dbReference>
<gene>
    <name evidence="3" type="ORF">ALC62_12160</name>
</gene>
<evidence type="ECO:0000313" key="4">
    <source>
        <dbReference type="Proteomes" id="UP000078542"/>
    </source>
</evidence>
<dbReference type="PANTHER" id="PTHR44086">
    <property type="entry name" value="THIOSULFATE SULFURTRANSFERASE RDL2, MITOCHONDRIAL-RELATED"/>
    <property type="match status" value="1"/>
</dbReference>